<name>A0A8E1QZL3_9BACT</name>
<reference evidence="1 2" key="1">
    <citation type="submission" date="2015-06" db="EMBL/GenBank/DDBJ databases">
        <title>Prevotella sp. 109, sp. nov., a novel member of the family Prevotellaceae isolated from human faeces.</title>
        <authorList>
            <person name="Shkoporov A.N."/>
            <person name="Chaplin A.V."/>
            <person name="Kafarskaia L.I."/>
            <person name="Efimov B.A."/>
        </authorList>
    </citation>
    <scope>NUCLEOTIDE SEQUENCE [LARGE SCALE GENOMIC DNA]</scope>
    <source>
        <strain evidence="1 2">109</strain>
    </source>
</reference>
<dbReference type="SUPFAM" id="SSF55486">
    <property type="entry name" value="Metalloproteases ('zincins'), catalytic domain"/>
    <property type="match status" value="1"/>
</dbReference>
<evidence type="ECO:0000313" key="2">
    <source>
        <dbReference type="Proteomes" id="UP000036951"/>
    </source>
</evidence>
<evidence type="ECO:0008006" key="3">
    <source>
        <dbReference type="Google" id="ProtNLM"/>
    </source>
</evidence>
<dbReference type="InterPro" id="IPR027268">
    <property type="entry name" value="Peptidase_M4/M1_CTD_sf"/>
</dbReference>
<evidence type="ECO:0000313" key="1">
    <source>
        <dbReference type="EMBL" id="KOO69781.1"/>
    </source>
</evidence>
<dbReference type="AlphaFoldDB" id="A0A8E1QZL3"/>
<organism evidence="1 2">
    <name type="scientific">Xylanibacter rarus</name>
    <dbReference type="NCBI Taxonomy" id="1676614"/>
    <lineage>
        <taxon>Bacteria</taxon>
        <taxon>Pseudomonadati</taxon>
        <taxon>Bacteroidota</taxon>
        <taxon>Bacteroidia</taxon>
        <taxon>Bacteroidales</taxon>
        <taxon>Prevotellaceae</taxon>
        <taxon>Xylanibacter</taxon>
    </lineage>
</organism>
<dbReference type="Gene3D" id="1.10.390.10">
    <property type="entry name" value="Neutral Protease Domain 2"/>
    <property type="match status" value="1"/>
</dbReference>
<proteinExistence type="predicted"/>
<dbReference type="EMBL" id="LFQU01000001">
    <property type="protein sequence ID" value="KOO69781.1"/>
    <property type="molecule type" value="Genomic_DNA"/>
</dbReference>
<accession>A0A8E1QZL3</accession>
<sequence>MNISKINQDEGNMHVSCSFVIDFQKSDSVVMNFGGDGKLSVENLTIQTDTSSLKYSYQPDARKLVFKKIQGRSIGVKMNYNYTNLSAFFIYGGGTAELWETSFNEHYYPYLPDCYADITLNLELPDSIFPLCSYPLKHTGSGKYGCRINGMLQQSLSLALLQKSAYIRTTAGEPYDMDIYQIAGMQCSKRRYDELLELARASISYFGKIYGDEYLCPQRGITQYPAFVFHNGKGFSNRYNIGFISASQEKFSTYPDIYPLVHEIGHRWLGEWTLLIRDGQPGAYFIKESLNEFMTLMFLRHHFGNGLYLSLIEKYNAEYQKIINTPQDEPVVNLVENNNNTVVYRKGPLILDRFAKEIGYENCISLISSFYQKYAGKPNLKYSDFINLVNSTWPNAANELKNWIEN</sequence>
<gene>
    <name evidence="1" type="ORF">ACU52_01135</name>
</gene>
<comment type="caution">
    <text evidence="1">The sequence shown here is derived from an EMBL/GenBank/DDBJ whole genome shotgun (WGS) entry which is preliminary data.</text>
</comment>
<keyword evidence="2" id="KW-1185">Reference proteome</keyword>
<protein>
    <recommendedName>
        <fullName evidence="3">Peptidase M1 membrane alanine aminopeptidase domain-containing protein</fullName>
    </recommendedName>
</protein>
<dbReference type="Proteomes" id="UP000036951">
    <property type="component" value="Unassembled WGS sequence"/>
</dbReference>